<feature type="compositionally biased region" description="Polar residues" evidence="1">
    <location>
        <begin position="264"/>
        <end position="274"/>
    </location>
</feature>
<dbReference type="Pfam" id="PF16050">
    <property type="entry name" value="CDC73_N"/>
    <property type="match status" value="2"/>
</dbReference>
<feature type="region of interest" description="Disordered" evidence="1">
    <location>
        <begin position="253"/>
        <end position="284"/>
    </location>
</feature>
<evidence type="ECO:0000256" key="1">
    <source>
        <dbReference type="SAM" id="MobiDB-lite"/>
    </source>
</evidence>
<dbReference type="InterPro" id="IPR032041">
    <property type="entry name" value="Cdc73_N"/>
</dbReference>
<protein>
    <submittedName>
        <fullName evidence="5">Parafibromin</fullName>
    </submittedName>
</protein>
<dbReference type="Proteomes" id="UP000272942">
    <property type="component" value="Unassembled WGS sequence"/>
</dbReference>
<dbReference type="InterPro" id="IPR007852">
    <property type="entry name" value="Cdc73/Parafibromin"/>
</dbReference>
<keyword evidence="4" id="KW-1185">Reference proteome</keyword>
<dbReference type="GO" id="GO:0006368">
    <property type="term" value="P:transcription elongation by RNA polymerase II"/>
    <property type="evidence" value="ECO:0007669"/>
    <property type="project" value="InterPro"/>
</dbReference>
<dbReference type="PANTHER" id="PTHR12466">
    <property type="entry name" value="CDC73 DOMAIN PROTEIN"/>
    <property type="match status" value="1"/>
</dbReference>
<evidence type="ECO:0000313" key="5">
    <source>
        <dbReference type="WBParaSite" id="ECPE_0001752701-mRNA-1"/>
    </source>
</evidence>
<gene>
    <name evidence="3" type="ORF">ECPE_LOCUS17482</name>
</gene>
<evidence type="ECO:0000259" key="2">
    <source>
        <dbReference type="Pfam" id="PF16050"/>
    </source>
</evidence>
<name>A0A183BE47_9TREM</name>
<evidence type="ECO:0000313" key="4">
    <source>
        <dbReference type="Proteomes" id="UP000272942"/>
    </source>
</evidence>
<evidence type="ECO:0000313" key="3">
    <source>
        <dbReference type="EMBL" id="VDP94776.1"/>
    </source>
</evidence>
<sequence>MADVLALLRDYHINERAFVETDTEIIFGDFAWPKTTKTNFQVWRDGAPKDYYTLESVVYLLRNKDLQHVQYVRQAANAKVPAVLLPDRRDLLAYLTGEINTAPSIDRAAPVDISLRRSVAKRHPSELLSHLRRDGNDLSGNDAFGHDTEAKRARLIVTNDENIDGMASQTANKTLPIDEDAIARKQRRLTGNLDTSLAGRNSAVIAGDQAKSSSLTEAIPSDKIEALRAKYRATQQQRIKPDDIDRVLETSSASATTAALAPQSDITATTTAMPVSSLPRGTRPGLHATTLGGEQQSIIRIDDAVPTQPYTDSSVPRAALVADEASVRAIVARERRWRTRVSVLQSQGKTFYENIVLGILRNVIVSFIYFCLI</sequence>
<dbReference type="OrthoDB" id="2186602at2759"/>
<feature type="domain" description="Paf1 complex subunit Cdc73 N-terminal" evidence="2">
    <location>
        <begin position="1"/>
        <end position="253"/>
    </location>
</feature>
<accession>A0A183BE47</accession>
<dbReference type="AlphaFoldDB" id="A0A183BE47"/>
<reference evidence="3 4" key="2">
    <citation type="submission" date="2018-11" db="EMBL/GenBank/DDBJ databases">
        <authorList>
            <consortium name="Pathogen Informatics"/>
        </authorList>
    </citation>
    <scope>NUCLEOTIDE SEQUENCE [LARGE SCALE GENOMIC DNA]</scope>
    <source>
        <strain evidence="3 4">Egypt</strain>
    </source>
</reference>
<feature type="domain" description="Paf1 complex subunit Cdc73 N-terminal" evidence="2">
    <location>
        <begin position="317"/>
        <end position="363"/>
    </location>
</feature>
<dbReference type="GO" id="GO:0016593">
    <property type="term" value="C:Cdc73/Paf1 complex"/>
    <property type="evidence" value="ECO:0007669"/>
    <property type="project" value="InterPro"/>
</dbReference>
<dbReference type="GO" id="GO:0032968">
    <property type="term" value="P:positive regulation of transcription elongation by RNA polymerase II"/>
    <property type="evidence" value="ECO:0007669"/>
    <property type="project" value="TreeGrafter"/>
</dbReference>
<dbReference type="WBParaSite" id="ECPE_0001752701-mRNA-1">
    <property type="protein sequence ID" value="ECPE_0001752701-mRNA-1"/>
    <property type="gene ID" value="ECPE_0001752701"/>
</dbReference>
<reference evidence="5" key="1">
    <citation type="submission" date="2016-06" db="UniProtKB">
        <authorList>
            <consortium name="WormBaseParasite"/>
        </authorList>
    </citation>
    <scope>IDENTIFICATION</scope>
</reference>
<proteinExistence type="predicted"/>
<organism evidence="5">
    <name type="scientific">Echinostoma caproni</name>
    <dbReference type="NCBI Taxonomy" id="27848"/>
    <lineage>
        <taxon>Eukaryota</taxon>
        <taxon>Metazoa</taxon>
        <taxon>Spiralia</taxon>
        <taxon>Lophotrochozoa</taxon>
        <taxon>Platyhelminthes</taxon>
        <taxon>Trematoda</taxon>
        <taxon>Digenea</taxon>
        <taxon>Plagiorchiida</taxon>
        <taxon>Echinostomata</taxon>
        <taxon>Echinostomatoidea</taxon>
        <taxon>Echinostomatidae</taxon>
        <taxon>Echinostoma</taxon>
    </lineage>
</organism>
<dbReference type="PANTHER" id="PTHR12466:SF8">
    <property type="entry name" value="PARAFIBROMIN"/>
    <property type="match status" value="1"/>
</dbReference>
<dbReference type="GO" id="GO:0000993">
    <property type="term" value="F:RNA polymerase II complex binding"/>
    <property type="evidence" value="ECO:0007669"/>
    <property type="project" value="TreeGrafter"/>
</dbReference>
<dbReference type="EMBL" id="UZAN01069551">
    <property type="protein sequence ID" value="VDP94776.1"/>
    <property type="molecule type" value="Genomic_DNA"/>
</dbReference>